<protein>
    <submittedName>
        <fullName evidence="4">Bacterial regulatory s, tetR family protein</fullName>
    </submittedName>
</protein>
<name>A0A090ZLD3_PAEMA</name>
<dbReference type="PATRIC" id="fig|44252.3.peg.630"/>
<feature type="domain" description="HTH tetR-type" evidence="3">
    <location>
        <begin position="7"/>
        <end position="67"/>
    </location>
</feature>
<dbReference type="GO" id="GO:0000976">
    <property type="term" value="F:transcription cis-regulatory region binding"/>
    <property type="evidence" value="ECO:0007669"/>
    <property type="project" value="TreeGrafter"/>
</dbReference>
<dbReference type="EMBL" id="JMQA01000009">
    <property type="protein sequence ID" value="KFN11437.1"/>
    <property type="molecule type" value="Genomic_DNA"/>
</dbReference>
<dbReference type="RefSeq" id="WP_036622984.1">
    <property type="nucleotide sequence ID" value="NZ_BGML01000003.1"/>
</dbReference>
<dbReference type="PANTHER" id="PTHR30055">
    <property type="entry name" value="HTH-TYPE TRANSCRIPTIONAL REGULATOR RUTR"/>
    <property type="match status" value="1"/>
</dbReference>
<dbReference type="GO" id="GO:0003700">
    <property type="term" value="F:DNA-binding transcription factor activity"/>
    <property type="evidence" value="ECO:0007669"/>
    <property type="project" value="TreeGrafter"/>
</dbReference>
<dbReference type="PROSITE" id="PS50977">
    <property type="entry name" value="HTH_TETR_2"/>
    <property type="match status" value="1"/>
</dbReference>
<reference evidence="4 5" key="1">
    <citation type="submission" date="2014-04" db="EMBL/GenBank/DDBJ databases">
        <authorList>
            <person name="Bishop-Lilly K.A."/>
            <person name="Broomall S.M."/>
            <person name="Chain P.S."/>
            <person name="Chertkov O."/>
            <person name="Coyne S.R."/>
            <person name="Daligault H.E."/>
            <person name="Davenport K.W."/>
            <person name="Erkkila T."/>
            <person name="Frey K.G."/>
            <person name="Gibbons H.S."/>
            <person name="Gu W."/>
            <person name="Jaissle J."/>
            <person name="Johnson S.L."/>
            <person name="Koroleva G.I."/>
            <person name="Ladner J.T."/>
            <person name="Lo C.-C."/>
            <person name="Minogue T.D."/>
            <person name="Munk C."/>
            <person name="Palacios G.F."/>
            <person name="Redden C.L."/>
            <person name="Rosenzweig C.N."/>
            <person name="Scholz M.B."/>
            <person name="Teshima H."/>
            <person name="Xu Y."/>
        </authorList>
    </citation>
    <scope>NUCLEOTIDE SEQUENCE [LARGE SCALE GENOMIC DNA]</scope>
    <source>
        <strain evidence="4 5">8244</strain>
    </source>
</reference>
<evidence type="ECO:0000313" key="4">
    <source>
        <dbReference type="EMBL" id="KFN11437.1"/>
    </source>
</evidence>
<evidence type="ECO:0000256" key="2">
    <source>
        <dbReference type="PROSITE-ProRule" id="PRU00335"/>
    </source>
</evidence>
<keyword evidence="5" id="KW-1185">Reference proteome</keyword>
<dbReference type="InterPro" id="IPR036271">
    <property type="entry name" value="Tet_transcr_reg_TetR-rel_C_sf"/>
</dbReference>
<evidence type="ECO:0000256" key="1">
    <source>
        <dbReference type="ARBA" id="ARBA00023125"/>
    </source>
</evidence>
<accession>A0A090ZLD3</accession>
<proteinExistence type="predicted"/>
<comment type="caution">
    <text evidence="4">The sequence shown here is derived from an EMBL/GenBank/DDBJ whole genome shotgun (WGS) entry which is preliminary data.</text>
</comment>
<feature type="DNA-binding region" description="H-T-H motif" evidence="2">
    <location>
        <begin position="30"/>
        <end position="49"/>
    </location>
</feature>
<dbReference type="STRING" id="44252.DJ90_6418"/>
<dbReference type="AlphaFoldDB" id="A0A090ZLD3"/>
<dbReference type="Proteomes" id="UP000029278">
    <property type="component" value="Unassembled WGS sequence"/>
</dbReference>
<dbReference type="SUPFAM" id="SSF46689">
    <property type="entry name" value="Homeodomain-like"/>
    <property type="match status" value="1"/>
</dbReference>
<dbReference type="OrthoDB" id="9814703at2"/>
<dbReference type="InterPro" id="IPR001647">
    <property type="entry name" value="HTH_TetR"/>
</dbReference>
<dbReference type="SUPFAM" id="SSF48498">
    <property type="entry name" value="Tetracyclin repressor-like, C-terminal domain"/>
    <property type="match status" value="1"/>
</dbReference>
<dbReference type="InterPro" id="IPR050109">
    <property type="entry name" value="HTH-type_TetR-like_transc_reg"/>
</dbReference>
<sequence length="197" mass="22039">MHDKTMNPTLKLLLETAEEMILEKGCRAATLQDIAVRSGLTKGAIYHYVKSKDELFALILESGFEKTNELFFESVAQAAGKPAEIQGPLNLVSGRMQHAASPDSVSNLIFIYLLSQRDKPAVDDILRRYHETAIRNSARWIEVGKRHGVIPAHIDANKVAQLFATLKYGLQVQQIVTPDDEVLSDRDIYEFMLNALS</sequence>
<dbReference type="PANTHER" id="PTHR30055:SF226">
    <property type="entry name" value="HTH-TYPE TRANSCRIPTIONAL REGULATOR PKSA"/>
    <property type="match status" value="1"/>
</dbReference>
<dbReference type="PRINTS" id="PR00455">
    <property type="entry name" value="HTHTETR"/>
</dbReference>
<dbReference type="GeneID" id="77007241"/>
<gene>
    <name evidence="4" type="ORF">DJ90_6418</name>
</gene>
<dbReference type="HOGENOM" id="CLU_1359272_0_0_9"/>
<dbReference type="InterPro" id="IPR009057">
    <property type="entry name" value="Homeodomain-like_sf"/>
</dbReference>
<keyword evidence="1 2" id="KW-0238">DNA-binding</keyword>
<evidence type="ECO:0000313" key="5">
    <source>
        <dbReference type="Proteomes" id="UP000029278"/>
    </source>
</evidence>
<dbReference type="Gene3D" id="1.10.357.10">
    <property type="entry name" value="Tetracycline Repressor, domain 2"/>
    <property type="match status" value="1"/>
</dbReference>
<dbReference type="Pfam" id="PF00440">
    <property type="entry name" value="TetR_N"/>
    <property type="match status" value="1"/>
</dbReference>
<organism evidence="4 5">
    <name type="scientific">Paenibacillus macerans</name>
    <name type="common">Bacillus macerans</name>
    <dbReference type="NCBI Taxonomy" id="44252"/>
    <lineage>
        <taxon>Bacteria</taxon>
        <taxon>Bacillati</taxon>
        <taxon>Bacillota</taxon>
        <taxon>Bacilli</taxon>
        <taxon>Bacillales</taxon>
        <taxon>Paenibacillaceae</taxon>
        <taxon>Paenibacillus</taxon>
    </lineage>
</organism>
<evidence type="ECO:0000259" key="3">
    <source>
        <dbReference type="PROSITE" id="PS50977"/>
    </source>
</evidence>